<protein>
    <recommendedName>
        <fullName evidence="4">Cell wall-binding protein</fullName>
    </recommendedName>
</protein>
<sequence>MKKRWFLYTALAAALAASPSTAWAAQEDGTQTASPSDAVAQEEKAWGWKQEEDGRWYYLERSGERLTDDWIRTENGYYFYLDSDGYMVTDTIIEDGDDLYYVDVNGCRVTNQWVSRPNEDDECEQDVHTLWYYFGRHGRAERTEGKTVYIPNSSGERQKYFFDDDGHMLTGWQSITNSSGDVDTYYLGDENQGYAHLMWQYIQPDYEFMEETDEDYDGYEMFYFGWDGKMTYGEESELENEHYIFDENGVRLTGWQPGITPTDPALGINKYYDTETGIRASGWLFAYDPDSEETGDPHWFYCDEDDGLLYNEGGRDSEGEGGLSFKKIDGHTYFFDNRGRLITGLIDTENQAIDESPFTENGWEEYFGDIGKGGTKKPAGIYYLSQNESTLGQMEEDGKLTLRDGGEAYHYYISTSGKAYANALVDGCIYGADGVRIESESGWELITLEDDVYEESSFRRGDLEEDAKPVIAAGTDVAINASGKVRKDGTVKIDGVRYEISDYAAQEAEEE</sequence>
<dbReference type="Gene3D" id="2.10.270.10">
    <property type="entry name" value="Cholin Binding"/>
    <property type="match status" value="4"/>
</dbReference>
<feature type="signal peptide" evidence="1">
    <location>
        <begin position="1"/>
        <end position="24"/>
    </location>
</feature>
<evidence type="ECO:0000256" key="1">
    <source>
        <dbReference type="SAM" id="SignalP"/>
    </source>
</evidence>
<accession>A0A9D2TC95</accession>
<name>A0A9D2TC95_9FIRM</name>
<evidence type="ECO:0000313" key="2">
    <source>
        <dbReference type="EMBL" id="HJC65185.1"/>
    </source>
</evidence>
<dbReference type="Proteomes" id="UP000823863">
    <property type="component" value="Unassembled WGS sequence"/>
</dbReference>
<evidence type="ECO:0000313" key="3">
    <source>
        <dbReference type="Proteomes" id="UP000823863"/>
    </source>
</evidence>
<dbReference type="EMBL" id="DWWB01000003">
    <property type="protein sequence ID" value="HJC65185.1"/>
    <property type="molecule type" value="Genomic_DNA"/>
</dbReference>
<reference evidence="2" key="2">
    <citation type="submission" date="2021-04" db="EMBL/GenBank/DDBJ databases">
        <authorList>
            <person name="Gilroy R."/>
        </authorList>
    </citation>
    <scope>NUCLEOTIDE SEQUENCE</scope>
    <source>
        <strain evidence="2">CHK198-12963</strain>
    </source>
</reference>
<reference evidence="2" key="1">
    <citation type="journal article" date="2021" name="PeerJ">
        <title>Extensive microbial diversity within the chicken gut microbiome revealed by metagenomics and culture.</title>
        <authorList>
            <person name="Gilroy R."/>
            <person name="Ravi A."/>
            <person name="Getino M."/>
            <person name="Pursley I."/>
            <person name="Horton D.L."/>
            <person name="Alikhan N.F."/>
            <person name="Baker D."/>
            <person name="Gharbi K."/>
            <person name="Hall N."/>
            <person name="Watson M."/>
            <person name="Adriaenssens E.M."/>
            <person name="Foster-Nyarko E."/>
            <person name="Jarju S."/>
            <person name="Secka A."/>
            <person name="Antonio M."/>
            <person name="Oren A."/>
            <person name="Chaudhuri R.R."/>
            <person name="La Ragione R."/>
            <person name="Hildebrand F."/>
            <person name="Pallen M.J."/>
        </authorList>
    </citation>
    <scope>NUCLEOTIDE SEQUENCE</scope>
    <source>
        <strain evidence="2">CHK198-12963</strain>
    </source>
</reference>
<evidence type="ECO:0008006" key="4">
    <source>
        <dbReference type="Google" id="ProtNLM"/>
    </source>
</evidence>
<gene>
    <name evidence="2" type="ORF">H9931_00480</name>
</gene>
<comment type="caution">
    <text evidence="2">The sequence shown here is derived from an EMBL/GenBank/DDBJ whole genome shotgun (WGS) entry which is preliminary data.</text>
</comment>
<keyword evidence="1" id="KW-0732">Signal</keyword>
<organism evidence="2 3">
    <name type="scientific">Candidatus Enterocloster excrementigallinarum</name>
    <dbReference type="NCBI Taxonomy" id="2838558"/>
    <lineage>
        <taxon>Bacteria</taxon>
        <taxon>Bacillati</taxon>
        <taxon>Bacillota</taxon>
        <taxon>Clostridia</taxon>
        <taxon>Lachnospirales</taxon>
        <taxon>Lachnospiraceae</taxon>
        <taxon>Enterocloster</taxon>
    </lineage>
</organism>
<proteinExistence type="predicted"/>
<dbReference type="AlphaFoldDB" id="A0A9D2TC95"/>
<dbReference type="SUPFAM" id="SSF69360">
    <property type="entry name" value="Cell wall binding repeat"/>
    <property type="match status" value="1"/>
</dbReference>
<feature type="chain" id="PRO_5038476263" description="Cell wall-binding protein" evidence="1">
    <location>
        <begin position="25"/>
        <end position="511"/>
    </location>
</feature>